<sequence>IRSVQVTYRSGRERTEILKKTPDNGPWKVAGQDGSVVQFKIKRHASLNNLMKGYCERPGLPMRQI</sequence>
<organism evidence="3 4">
    <name type="scientific">Pelobates cultripes</name>
    <name type="common">Western spadefoot toad</name>
    <dbReference type="NCBI Taxonomy" id="61616"/>
    <lineage>
        <taxon>Eukaryota</taxon>
        <taxon>Metazoa</taxon>
        <taxon>Chordata</taxon>
        <taxon>Craniata</taxon>
        <taxon>Vertebrata</taxon>
        <taxon>Euteleostomi</taxon>
        <taxon>Amphibia</taxon>
        <taxon>Batrachia</taxon>
        <taxon>Anura</taxon>
        <taxon>Pelobatoidea</taxon>
        <taxon>Pelobatidae</taxon>
        <taxon>Pelobates</taxon>
    </lineage>
</organism>
<accession>A0AAD1SJE8</accession>
<evidence type="ECO:0000256" key="1">
    <source>
        <dbReference type="ARBA" id="ARBA00022499"/>
    </source>
</evidence>
<evidence type="ECO:0000313" key="3">
    <source>
        <dbReference type="EMBL" id="CAH2301402.1"/>
    </source>
</evidence>
<protein>
    <submittedName>
        <fullName evidence="3">Small ubiquitin-related modifier 3</fullName>
    </submittedName>
</protein>
<name>A0AAD1SJE8_PELCU</name>
<dbReference type="EMBL" id="OW240917">
    <property type="protein sequence ID" value="CAH2301402.1"/>
    <property type="molecule type" value="Genomic_DNA"/>
</dbReference>
<dbReference type="AlphaFoldDB" id="A0AAD1SJE8"/>
<gene>
    <name evidence="3" type="ORF">PECUL_23A050466</name>
</gene>
<dbReference type="InterPro" id="IPR029071">
    <property type="entry name" value="Ubiquitin-like_domsf"/>
</dbReference>
<dbReference type="Pfam" id="PF11976">
    <property type="entry name" value="Rad60-SLD"/>
    <property type="match status" value="1"/>
</dbReference>
<keyword evidence="4" id="KW-1185">Reference proteome</keyword>
<proteinExistence type="predicted"/>
<dbReference type="Gene3D" id="3.10.20.90">
    <property type="entry name" value="Phosphatidylinositol 3-kinase Catalytic Subunit, Chain A, domain 1"/>
    <property type="match status" value="1"/>
</dbReference>
<reference evidence="3" key="1">
    <citation type="submission" date="2022-03" db="EMBL/GenBank/DDBJ databases">
        <authorList>
            <person name="Alioto T."/>
            <person name="Alioto T."/>
            <person name="Gomez Garrido J."/>
        </authorList>
    </citation>
    <scope>NUCLEOTIDE SEQUENCE</scope>
</reference>
<dbReference type="Proteomes" id="UP001295444">
    <property type="component" value="Chromosome 06"/>
</dbReference>
<keyword evidence="1" id="KW-1017">Isopeptide bond</keyword>
<evidence type="ECO:0000313" key="4">
    <source>
        <dbReference type="Proteomes" id="UP001295444"/>
    </source>
</evidence>
<dbReference type="InterPro" id="IPR022617">
    <property type="entry name" value="Rad60/SUMO-like_dom"/>
</dbReference>
<evidence type="ECO:0000259" key="2">
    <source>
        <dbReference type="Pfam" id="PF11976"/>
    </source>
</evidence>
<feature type="domain" description="Rad60/SUMO-like" evidence="2">
    <location>
        <begin position="28"/>
        <end position="64"/>
    </location>
</feature>
<feature type="non-terminal residue" evidence="3">
    <location>
        <position position="1"/>
    </location>
</feature>
<dbReference type="PANTHER" id="PTHR10562">
    <property type="entry name" value="SMALL UBIQUITIN-RELATED MODIFIER"/>
    <property type="match status" value="1"/>
</dbReference>
<dbReference type="SUPFAM" id="SSF54236">
    <property type="entry name" value="Ubiquitin-like"/>
    <property type="match status" value="1"/>
</dbReference>